<evidence type="ECO:0000256" key="1">
    <source>
        <dbReference type="ARBA" id="ARBA00018672"/>
    </source>
</evidence>
<keyword evidence="7" id="KW-1185">Reference proteome</keyword>
<dbReference type="Gene3D" id="1.10.10.10">
    <property type="entry name" value="Winged helix-like DNA-binding domain superfamily/Winged helix DNA-binding domain"/>
    <property type="match status" value="1"/>
</dbReference>
<evidence type="ECO:0000313" key="6">
    <source>
        <dbReference type="EMBL" id="AUO19776.1"/>
    </source>
</evidence>
<dbReference type="GeneID" id="98063010"/>
<evidence type="ECO:0000259" key="5">
    <source>
        <dbReference type="PROSITE" id="PS50921"/>
    </source>
</evidence>
<dbReference type="SMART" id="SM01012">
    <property type="entry name" value="ANTAR"/>
    <property type="match status" value="1"/>
</dbReference>
<dbReference type="InterPro" id="IPR008327">
    <property type="entry name" value="Sig_transdc_resp-reg_antiterm"/>
</dbReference>
<name>A0A2K9P3E4_9FIRM</name>
<dbReference type="PROSITE" id="PS50921">
    <property type="entry name" value="ANTAR"/>
    <property type="match status" value="1"/>
</dbReference>
<dbReference type="PIRSF" id="PIRSF036382">
    <property type="entry name" value="RR_antiterm"/>
    <property type="match status" value="1"/>
</dbReference>
<evidence type="ECO:0000313" key="7">
    <source>
        <dbReference type="Proteomes" id="UP000235589"/>
    </source>
</evidence>
<protein>
    <recommendedName>
        <fullName evidence="1">Stage 0 sporulation protein A homolog</fullName>
    </recommendedName>
</protein>
<dbReference type="AlphaFoldDB" id="A0A2K9P3E4"/>
<evidence type="ECO:0000256" key="3">
    <source>
        <dbReference type="PROSITE-ProRule" id="PRU00169"/>
    </source>
</evidence>
<dbReference type="Gene3D" id="3.40.50.2300">
    <property type="match status" value="1"/>
</dbReference>
<organism evidence="6 7">
    <name type="scientific">Monoglobus pectinilyticus</name>
    <dbReference type="NCBI Taxonomy" id="1981510"/>
    <lineage>
        <taxon>Bacteria</taxon>
        <taxon>Bacillati</taxon>
        <taxon>Bacillota</taxon>
        <taxon>Clostridia</taxon>
        <taxon>Monoglobales</taxon>
        <taxon>Monoglobaceae</taxon>
        <taxon>Monoglobus</taxon>
    </lineage>
</organism>
<proteinExistence type="predicted"/>
<reference evidence="6 7" key="1">
    <citation type="submission" date="2017-04" db="EMBL/GenBank/DDBJ databases">
        <title>Monoglobus pectinilyticus 14 draft genome.</title>
        <authorList>
            <person name="Kim C."/>
            <person name="Rosendale D.I."/>
            <person name="Kelly W.J."/>
            <person name="Tannock G.W."/>
            <person name="Patchett M.L."/>
            <person name="Jordens J.Z."/>
        </authorList>
    </citation>
    <scope>NUCLEOTIDE SEQUENCE [LARGE SCALE GENOMIC DNA]</scope>
    <source>
        <strain evidence="6 7">14</strain>
    </source>
</reference>
<dbReference type="InterPro" id="IPR036388">
    <property type="entry name" value="WH-like_DNA-bd_sf"/>
</dbReference>
<dbReference type="KEGG" id="mpec:B9O19_01620"/>
<dbReference type="RefSeq" id="WP_158648956.1">
    <property type="nucleotide sequence ID" value="NZ_CP020991.1"/>
</dbReference>
<dbReference type="Proteomes" id="UP000235589">
    <property type="component" value="Chromosome"/>
</dbReference>
<gene>
    <name evidence="6" type="ORF">B9O19_01620</name>
</gene>
<dbReference type="OrthoDB" id="9808843at2"/>
<accession>A0A2K9P3E4</accession>
<comment type="caution">
    <text evidence="3">Lacks conserved residue(s) required for the propagation of feature annotation.</text>
</comment>
<dbReference type="PROSITE" id="PS50110">
    <property type="entry name" value="RESPONSE_REGULATORY"/>
    <property type="match status" value="1"/>
</dbReference>
<dbReference type="InterPro" id="IPR001789">
    <property type="entry name" value="Sig_transdc_resp-reg_receiver"/>
</dbReference>
<dbReference type="InterPro" id="IPR011006">
    <property type="entry name" value="CheY-like_superfamily"/>
</dbReference>
<feature type="domain" description="Response regulatory" evidence="4">
    <location>
        <begin position="4"/>
        <end position="118"/>
    </location>
</feature>
<dbReference type="SUPFAM" id="SSF52172">
    <property type="entry name" value="CheY-like"/>
    <property type="match status" value="1"/>
</dbReference>
<dbReference type="GO" id="GO:0000160">
    <property type="term" value="P:phosphorelay signal transduction system"/>
    <property type="evidence" value="ECO:0007669"/>
    <property type="project" value="InterPro"/>
</dbReference>
<evidence type="ECO:0000259" key="4">
    <source>
        <dbReference type="PROSITE" id="PS50110"/>
    </source>
</evidence>
<dbReference type="InterPro" id="IPR005561">
    <property type="entry name" value="ANTAR"/>
</dbReference>
<feature type="domain" description="ANTAR" evidence="5">
    <location>
        <begin position="124"/>
        <end position="185"/>
    </location>
</feature>
<sequence>MYNRILIVSASQKSGDALALILRRFAMNNIDFASSGVEARRVVLRSSYQLVIINAPLKDEQGSSLASDFIHSTHSSVILIAKSDVADMLASRVEGDGIFVIPKPLQQRTFMGAVRLALGFSNRFIEMEKEIAKYEKKYEELRMVSRAKCVLIEKEGYSEKDAHRYIEKQAMDSRESKARIAENIIKKYL</sequence>
<dbReference type="Pfam" id="PF03861">
    <property type="entry name" value="ANTAR"/>
    <property type="match status" value="1"/>
</dbReference>
<dbReference type="EMBL" id="CP020991">
    <property type="protein sequence ID" value="AUO19776.1"/>
    <property type="molecule type" value="Genomic_DNA"/>
</dbReference>
<evidence type="ECO:0000256" key="2">
    <source>
        <dbReference type="ARBA" id="ARBA00024867"/>
    </source>
</evidence>
<comment type="function">
    <text evidence="2">May play the central regulatory role in sporulation. It may be an element of the effector pathway responsible for the activation of sporulation genes in response to nutritional stress. Spo0A may act in concert with spo0H (a sigma factor) to control the expression of some genes that are critical to the sporulation process.</text>
</comment>
<dbReference type="GO" id="GO:0003723">
    <property type="term" value="F:RNA binding"/>
    <property type="evidence" value="ECO:0007669"/>
    <property type="project" value="InterPro"/>
</dbReference>